<dbReference type="GO" id="GO:0003700">
    <property type="term" value="F:DNA-binding transcription factor activity"/>
    <property type="evidence" value="ECO:0007669"/>
    <property type="project" value="InterPro"/>
</dbReference>
<reference evidence="9" key="1">
    <citation type="journal article" date="2016" name="Plant Mol. Biol.">
        <title>Deep-sequence profiling of miRNAs and their target prediction in Monotropa hypopitys.</title>
        <authorList>
            <person name="Shchennikova A.V."/>
            <person name="Beletsky A.V."/>
            <person name="Shulga O.A."/>
            <person name="Mazur A.M."/>
            <person name="Prokhortchouk E.B."/>
            <person name="Kochieva E.Z."/>
            <person name="Ravin N.V."/>
            <person name="Skryabin K.G."/>
        </authorList>
    </citation>
    <scope>NUCLEOTIDE SEQUENCE</scope>
    <source>
        <tissue evidence="9">Roots</tissue>
    </source>
</reference>
<dbReference type="AlphaFoldDB" id="A0A1Q1N9Z5"/>
<dbReference type="GO" id="GO:0048440">
    <property type="term" value="P:carpel development"/>
    <property type="evidence" value="ECO:0007669"/>
    <property type="project" value="UniProtKB-ARBA"/>
</dbReference>
<keyword evidence="4" id="KW-0804">Transcription</keyword>
<evidence type="ECO:0000256" key="6">
    <source>
        <dbReference type="SAM" id="Coils"/>
    </source>
</evidence>
<gene>
    <name evidence="9" type="primary">AGL6</name>
</gene>
<dbReference type="InterPro" id="IPR002100">
    <property type="entry name" value="TF_MADSbox"/>
</dbReference>
<dbReference type="Gene3D" id="3.40.1810.10">
    <property type="entry name" value="Transcription factor, MADS-box"/>
    <property type="match status" value="1"/>
</dbReference>
<dbReference type="PANTHER" id="PTHR48019">
    <property type="entry name" value="SERUM RESPONSE FACTOR HOMOLOG"/>
    <property type="match status" value="1"/>
</dbReference>
<evidence type="ECO:0000313" key="9">
    <source>
        <dbReference type="EMBL" id="AQM52295.1"/>
    </source>
</evidence>
<dbReference type="InterPro" id="IPR050142">
    <property type="entry name" value="MADS-box/MEF2_TF"/>
</dbReference>
<dbReference type="GO" id="GO:0000977">
    <property type="term" value="F:RNA polymerase II transcription regulatory region sequence-specific DNA binding"/>
    <property type="evidence" value="ECO:0007669"/>
    <property type="project" value="InterPro"/>
</dbReference>
<evidence type="ECO:0000256" key="5">
    <source>
        <dbReference type="ARBA" id="ARBA00023242"/>
    </source>
</evidence>
<comment type="subcellular location">
    <subcellularLocation>
        <location evidence="1">Nucleus</location>
    </subcellularLocation>
</comment>
<protein>
    <submittedName>
        <fullName evidence="9">AGL6</fullName>
    </submittedName>
</protein>
<dbReference type="PROSITE" id="PS51297">
    <property type="entry name" value="K_BOX"/>
    <property type="match status" value="1"/>
</dbReference>
<keyword evidence="3" id="KW-0238">DNA-binding</keyword>
<dbReference type="PROSITE" id="PS00350">
    <property type="entry name" value="MADS_BOX_1"/>
    <property type="match status" value="1"/>
</dbReference>
<dbReference type="GO" id="GO:0045944">
    <property type="term" value="P:positive regulation of transcription by RNA polymerase II"/>
    <property type="evidence" value="ECO:0007669"/>
    <property type="project" value="InterPro"/>
</dbReference>
<dbReference type="FunFam" id="3.40.1810.10:FF:000004">
    <property type="entry name" value="MADS-box transcription factor 1"/>
    <property type="match status" value="1"/>
</dbReference>
<sequence length="250" mass="28577">MGRGRVELKRIENKINRQVTFSKRRNGLLKKAYELSVLCDAEVALIIFSSRGKLYEFGSAGMTKTLEKYQRCSFNPQDNSAENETQSWCQEVSKLRAKYESLQRTQRHLLGEDLGPLSVRELQNLEKQLEGALNQARQRKTQIMIDQMEELRRKERQLGDMNEQLKMKVSLELSSLHSEGQGLRPLPFQWNSTNSSPGNTSFALHPSQSNPMGCHNNEPVLQIGYHYVGGESFVPRSMADESNMVQGWVL</sequence>
<keyword evidence="5" id="KW-0539">Nucleus</keyword>
<dbReference type="CDD" id="cd00265">
    <property type="entry name" value="MADS_MEF2_like"/>
    <property type="match status" value="1"/>
</dbReference>
<evidence type="ECO:0000259" key="8">
    <source>
        <dbReference type="PROSITE" id="PS51297"/>
    </source>
</evidence>
<accession>A0A1Q1N9Z5</accession>
<evidence type="ECO:0000256" key="3">
    <source>
        <dbReference type="ARBA" id="ARBA00023125"/>
    </source>
</evidence>
<feature type="domain" description="K-box" evidence="8">
    <location>
        <begin position="85"/>
        <end position="179"/>
    </location>
</feature>
<dbReference type="SMART" id="SM00432">
    <property type="entry name" value="MADS"/>
    <property type="match status" value="1"/>
</dbReference>
<name>A0A1Q1N9Z5_9ERIC</name>
<dbReference type="InterPro" id="IPR002487">
    <property type="entry name" value="TF_Kbox"/>
</dbReference>
<evidence type="ECO:0000256" key="1">
    <source>
        <dbReference type="ARBA" id="ARBA00004123"/>
    </source>
</evidence>
<dbReference type="PRINTS" id="PR00404">
    <property type="entry name" value="MADSDOMAIN"/>
</dbReference>
<dbReference type="Pfam" id="PF00319">
    <property type="entry name" value="SRF-TF"/>
    <property type="match status" value="1"/>
</dbReference>
<dbReference type="InterPro" id="IPR033896">
    <property type="entry name" value="MEF2-like_N"/>
</dbReference>
<dbReference type="EMBL" id="KX885011">
    <property type="protein sequence ID" value="AQM52295.1"/>
    <property type="molecule type" value="mRNA"/>
</dbReference>
<keyword evidence="2" id="KW-0805">Transcription regulation</keyword>
<evidence type="ECO:0000256" key="4">
    <source>
        <dbReference type="ARBA" id="ARBA00023163"/>
    </source>
</evidence>
<dbReference type="PROSITE" id="PS50066">
    <property type="entry name" value="MADS_BOX_2"/>
    <property type="match status" value="1"/>
</dbReference>
<dbReference type="Pfam" id="PF01486">
    <property type="entry name" value="K-box"/>
    <property type="match status" value="1"/>
</dbReference>
<dbReference type="SUPFAM" id="SSF55455">
    <property type="entry name" value="SRF-like"/>
    <property type="match status" value="1"/>
</dbReference>
<evidence type="ECO:0000259" key="7">
    <source>
        <dbReference type="PROSITE" id="PS50066"/>
    </source>
</evidence>
<keyword evidence="6" id="KW-0175">Coiled coil</keyword>
<proteinExistence type="evidence at transcript level"/>
<dbReference type="InterPro" id="IPR036879">
    <property type="entry name" value="TF_MADSbox_sf"/>
</dbReference>
<organism evidence="9">
    <name type="scientific">Monotropa hypopitys</name>
    <name type="common">pinesap</name>
    <dbReference type="NCBI Taxonomy" id="176248"/>
    <lineage>
        <taxon>Eukaryota</taxon>
        <taxon>Viridiplantae</taxon>
        <taxon>Streptophyta</taxon>
        <taxon>Embryophyta</taxon>
        <taxon>Tracheophyta</taxon>
        <taxon>Spermatophyta</taxon>
        <taxon>Magnoliopsida</taxon>
        <taxon>eudicotyledons</taxon>
        <taxon>Gunneridae</taxon>
        <taxon>Pentapetalae</taxon>
        <taxon>asterids</taxon>
        <taxon>Ericales</taxon>
        <taxon>Ericaceae</taxon>
        <taxon>Pyroloideae</taxon>
        <taxon>Monotropeae</taxon>
        <taxon>Monotropa</taxon>
    </lineage>
</organism>
<feature type="domain" description="MADS-box" evidence="7">
    <location>
        <begin position="1"/>
        <end position="61"/>
    </location>
</feature>
<feature type="coiled-coil region" evidence="6">
    <location>
        <begin position="119"/>
        <end position="168"/>
    </location>
</feature>
<evidence type="ECO:0000256" key="2">
    <source>
        <dbReference type="ARBA" id="ARBA00023015"/>
    </source>
</evidence>
<dbReference type="GO" id="GO:0005634">
    <property type="term" value="C:nucleus"/>
    <property type="evidence" value="ECO:0007669"/>
    <property type="project" value="UniProtKB-SubCell"/>
</dbReference>
<dbReference type="GO" id="GO:0046983">
    <property type="term" value="F:protein dimerization activity"/>
    <property type="evidence" value="ECO:0007669"/>
    <property type="project" value="InterPro"/>
</dbReference>